<dbReference type="EMBL" id="ML987189">
    <property type="protein sequence ID" value="KAF2256653.1"/>
    <property type="molecule type" value="Genomic_DNA"/>
</dbReference>
<reference evidence="1" key="1">
    <citation type="journal article" date="2020" name="Stud. Mycol.">
        <title>101 Dothideomycetes genomes: a test case for predicting lifestyles and emergence of pathogens.</title>
        <authorList>
            <person name="Haridas S."/>
            <person name="Albert R."/>
            <person name="Binder M."/>
            <person name="Bloem J."/>
            <person name="Labutti K."/>
            <person name="Salamov A."/>
            <person name="Andreopoulos B."/>
            <person name="Baker S."/>
            <person name="Barry K."/>
            <person name="Bills G."/>
            <person name="Bluhm B."/>
            <person name="Cannon C."/>
            <person name="Castanera R."/>
            <person name="Culley D."/>
            <person name="Daum C."/>
            <person name="Ezra D."/>
            <person name="Gonzalez J."/>
            <person name="Henrissat B."/>
            <person name="Kuo A."/>
            <person name="Liang C."/>
            <person name="Lipzen A."/>
            <person name="Lutzoni F."/>
            <person name="Magnuson J."/>
            <person name="Mondo S."/>
            <person name="Nolan M."/>
            <person name="Ohm R."/>
            <person name="Pangilinan J."/>
            <person name="Park H.-J."/>
            <person name="Ramirez L."/>
            <person name="Alfaro M."/>
            <person name="Sun H."/>
            <person name="Tritt A."/>
            <person name="Yoshinaga Y."/>
            <person name="Zwiers L.-H."/>
            <person name="Turgeon B."/>
            <person name="Goodwin S."/>
            <person name="Spatafora J."/>
            <person name="Crous P."/>
            <person name="Grigoriev I."/>
        </authorList>
    </citation>
    <scope>NUCLEOTIDE SEQUENCE</scope>
    <source>
        <strain evidence="1">CBS 122368</strain>
    </source>
</reference>
<sequence length="246" mass="28325">PRRPIIQPPLPGKVYYMPDGRHVPPSSVIHGQKRQDGFFKHPILSMGMSHRGKYVHFYAMTRIPPVAIWDLGMCLRLGNTMADEGDLVLKLAKGSRHMQHQTWVNLEQRFYIEWQHLDHWACDVCIDPEEFIKLNKKVAELEAQQNRFIYKPLRRDLSHVELGSVVMLPNPSTSQTLGAPALVLQNHYPHFRFLRIKAILDNSLQEGSSNRKAHNRSHCLEISRYPKAGHHGAPVLLLELDSPDMR</sequence>
<protein>
    <submittedName>
        <fullName evidence="1">Uncharacterized protein</fullName>
    </submittedName>
</protein>
<feature type="non-terminal residue" evidence="1">
    <location>
        <position position="1"/>
    </location>
</feature>
<evidence type="ECO:0000313" key="1">
    <source>
        <dbReference type="EMBL" id="KAF2256653.1"/>
    </source>
</evidence>
<dbReference type="GeneID" id="54576172"/>
<dbReference type="OrthoDB" id="3778180at2759"/>
<accession>A0A6A6J5A3</accession>
<name>A0A6A6J5A3_9PLEO</name>
<dbReference type="AlphaFoldDB" id="A0A6A6J5A3"/>
<dbReference type="RefSeq" id="XP_033691657.1">
    <property type="nucleotide sequence ID" value="XM_033822842.1"/>
</dbReference>
<gene>
    <name evidence="1" type="ORF">BU26DRAFT_404715</name>
</gene>
<keyword evidence="2" id="KW-1185">Reference proteome</keyword>
<evidence type="ECO:0000313" key="2">
    <source>
        <dbReference type="Proteomes" id="UP000800094"/>
    </source>
</evidence>
<feature type="non-terminal residue" evidence="1">
    <location>
        <position position="246"/>
    </location>
</feature>
<proteinExistence type="predicted"/>
<organism evidence="1 2">
    <name type="scientific">Trematosphaeria pertusa</name>
    <dbReference type="NCBI Taxonomy" id="390896"/>
    <lineage>
        <taxon>Eukaryota</taxon>
        <taxon>Fungi</taxon>
        <taxon>Dikarya</taxon>
        <taxon>Ascomycota</taxon>
        <taxon>Pezizomycotina</taxon>
        <taxon>Dothideomycetes</taxon>
        <taxon>Pleosporomycetidae</taxon>
        <taxon>Pleosporales</taxon>
        <taxon>Massarineae</taxon>
        <taxon>Trematosphaeriaceae</taxon>
        <taxon>Trematosphaeria</taxon>
    </lineage>
</organism>
<dbReference type="Proteomes" id="UP000800094">
    <property type="component" value="Unassembled WGS sequence"/>
</dbReference>